<dbReference type="InterPro" id="IPR032466">
    <property type="entry name" value="Metal_Hydrolase"/>
</dbReference>
<dbReference type="Gene3D" id="3.20.20.140">
    <property type="entry name" value="Metal-dependent hydrolases"/>
    <property type="match status" value="1"/>
</dbReference>
<name>A0AAV3XPY3_9CYAN</name>
<evidence type="ECO:0000313" key="3">
    <source>
        <dbReference type="EMBL" id="GET42926.1"/>
    </source>
</evidence>
<dbReference type="InterPro" id="IPR011059">
    <property type="entry name" value="Metal-dep_hydrolase_composite"/>
</dbReference>
<evidence type="ECO:0000259" key="2">
    <source>
        <dbReference type="Pfam" id="PF07969"/>
    </source>
</evidence>
<evidence type="ECO:0000256" key="1">
    <source>
        <dbReference type="SAM" id="MobiDB-lite"/>
    </source>
</evidence>
<dbReference type="PANTHER" id="PTHR22642:SF2">
    <property type="entry name" value="PROTEIN LONG AFTER FAR-RED 3"/>
    <property type="match status" value="1"/>
</dbReference>
<dbReference type="EMBL" id="BLAY01000189">
    <property type="protein sequence ID" value="GET42926.1"/>
    <property type="molecule type" value="Genomic_DNA"/>
</dbReference>
<proteinExistence type="predicted"/>
<protein>
    <submittedName>
        <fullName evidence="3">Metal-dependent hydrolases</fullName>
    </submittedName>
</protein>
<accession>A0AAV3XPY3</accession>
<dbReference type="GO" id="GO:0016810">
    <property type="term" value="F:hydrolase activity, acting on carbon-nitrogen (but not peptide) bonds"/>
    <property type="evidence" value="ECO:0007669"/>
    <property type="project" value="InterPro"/>
</dbReference>
<comment type="caution">
    <text evidence="3">The sequence shown here is derived from an EMBL/GenBank/DDBJ whole genome shotgun (WGS) entry which is preliminary data.</text>
</comment>
<dbReference type="AlphaFoldDB" id="A0AAV3XPY3"/>
<evidence type="ECO:0000313" key="4">
    <source>
        <dbReference type="Proteomes" id="UP001050975"/>
    </source>
</evidence>
<dbReference type="Gene3D" id="3.10.310.70">
    <property type="match status" value="1"/>
</dbReference>
<dbReference type="InterPro" id="IPR033932">
    <property type="entry name" value="YtcJ-like"/>
</dbReference>
<dbReference type="Gene3D" id="2.30.40.10">
    <property type="entry name" value="Urease, subunit C, domain 1"/>
    <property type="match status" value="1"/>
</dbReference>
<dbReference type="SUPFAM" id="SSF51556">
    <property type="entry name" value="Metallo-dependent hydrolases"/>
    <property type="match status" value="1"/>
</dbReference>
<sequence length="689" mass="77181">MYMNANYPACTCCNPLFYHFWLQVMRRKFLQGTETLTAAIMGSGSKSMNAQTYFAASSGSHSGKDQGKGKQNAIAKDPGIAETSPPVPTIYVAKKIITMEDSQPTAEAVAVLGDTILAVGSLKEVQQALHNLGYHHVKKDEIDRTFENKVILPGFVEHHIHPLLGAMTMAVEIIAIEDWTVPGKESKAAQDETEYKNRLKAALVKMRDSGSPENETLFTWGYHHYFHGICYRDALDQICEEVGQQNRPVVIWHRSCHEFIFNTVALNKYNIHQDWIDTGDPQEQNQADLANGHFWEKGMELILSNIALDLLSENRVKAGLDIFRKYLLSKGITTICEPGTQMDEEIHEQIWNPGLNTEDTAFRTYFIPDGRVLYDEHKNSNSVGKLIEDTESWLDKGTGKVDWLPNQVKLFADGAIFSQLMQLQDPYLDGHQGEWIAKPKDYKAAFKIYWEAGYQIHTHVNGDEGLRVVIETLSNNIKSCDRPDHRFTVVHFAVSTEEQVQELKELGAIVSANPYYVTALADKYSHKGLGPERALNMVRLGSVANEGMKIGLHSDMPMAPADPLFLAWCAATRILAEKIDKSLKPIVAAPEQCISVERALSGITIESAYFIQKEDEVGSIKPNKKANFAILEEDPLAVPKQQLKDIAVWGCVFEGQKFPAHQQPETLPIEVSKFDLKHVNLAAMARTRG</sequence>
<keyword evidence="3" id="KW-0378">Hydrolase</keyword>
<dbReference type="Pfam" id="PF07969">
    <property type="entry name" value="Amidohydro_3"/>
    <property type="match status" value="1"/>
</dbReference>
<organism evidence="3 4">
    <name type="scientific">Microseira wollei NIES-4236</name>
    <dbReference type="NCBI Taxonomy" id="2530354"/>
    <lineage>
        <taxon>Bacteria</taxon>
        <taxon>Bacillati</taxon>
        <taxon>Cyanobacteriota</taxon>
        <taxon>Cyanophyceae</taxon>
        <taxon>Oscillatoriophycideae</taxon>
        <taxon>Aerosakkonematales</taxon>
        <taxon>Aerosakkonemataceae</taxon>
        <taxon>Microseira</taxon>
    </lineage>
</organism>
<dbReference type="Proteomes" id="UP001050975">
    <property type="component" value="Unassembled WGS sequence"/>
</dbReference>
<feature type="region of interest" description="Disordered" evidence="1">
    <location>
        <begin position="56"/>
        <end position="80"/>
    </location>
</feature>
<dbReference type="InterPro" id="IPR013108">
    <property type="entry name" value="Amidohydro_3"/>
</dbReference>
<gene>
    <name evidence="3" type="ORF">MiSe_77440</name>
</gene>
<reference evidence="3" key="1">
    <citation type="submission" date="2019-10" db="EMBL/GenBank/DDBJ databases">
        <title>Draft genome sequece of Microseira wollei NIES-4236.</title>
        <authorList>
            <person name="Yamaguchi H."/>
            <person name="Suzuki S."/>
            <person name="Kawachi M."/>
        </authorList>
    </citation>
    <scope>NUCLEOTIDE SEQUENCE</scope>
    <source>
        <strain evidence="3">NIES-4236</strain>
    </source>
</reference>
<feature type="domain" description="Amidohydrolase 3" evidence="2">
    <location>
        <begin position="147"/>
        <end position="656"/>
    </location>
</feature>
<keyword evidence="4" id="KW-1185">Reference proteome</keyword>
<dbReference type="CDD" id="cd01300">
    <property type="entry name" value="YtcJ_like"/>
    <property type="match status" value="1"/>
</dbReference>
<dbReference type="SUPFAM" id="SSF51338">
    <property type="entry name" value="Composite domain of metallo-dependent hydrolases"/>
    <property type="match status" value="1"/>
</dbReference>
<dbReference type="PANTHER" id="PTHR22642">
    <property type="entry name" value="IMIDAZOLONEPROPIONASE"/>
    <property type="match status" value="1"/>
</dbReference>